<dbReference type="KEGG" id="haad:MW046_05965"/>
<dbReference type="Proteomes" id="UP000831768">
    <property type="component" value="Chromosome"/>
</dbReference>
<proteinExistence type="predicted"/>
<protein>
    <submittedName>
        <fullName evidence="1">DUF192 domain-containing protein</fullName>
    </submittedName>
</protein>
<reference evidence="1" key="1">
    <citation type="submission" date="2022-04" db="EMBL/GenBank/DDBJ databases">
        <title>Halocatena sp. nov., isolated from a salt lake.</title>
        <authorList>
            <person name="Cui H.-L."/>
        </authorList>
    </citation>
    <scope>NUCLEOTIDE SEQUENCE</scope>
    <source>
        <strain evidence="1">AD-1</strain>
    </source>
</reference>
<dbReference type="InterPro" id="IPR003795">
    <property type="entry name" value="DUF192"/>
</dbReference>
<keyword evidence="2" id="KW-1185">Reference proteome</keyword>
<evidence type="ECO:0000313" key="1">
    <source>
        <dbReference type="EMBL" id="UPM43987.1"/>
    </source>
</evidence>
<dbReference type="GeneID" id="71927574"/>
<dbReference type="InterPro" id="IPR038695">
    <property type="entry name" value="Saro_0823-like_sf"/>
</dbReference>
<sequence>MRIVHESGQVLARDVEVADRTSIFGQHPSVMGRRSIPEAYALAVRFDDQQPRTVRTPLVFMSLDVCWVCDGIVEAMTTLRPLVGHGSAVADTVLEFPAGTLDDNGVTTDDRIELRTPV</sequence>
<dbReference type="Pfam" id="PF02643">
    <property type="entry name" value="DUF192"/>
    <property type="match status" value="1"/>
</dbReference>
<evidence type="ECO:0000313" key="2">
    <source>
        <dbReference type="Proteomes" id="UP000831768"/>
    </source>
</evidence>
<gene>
    <name evidence="1" type="ORF">MW046_05965</name>
</gene>
<dbReference type="EMBL" id="CP096019">
    <property type="protein sequence ID" value="UPM43987.1"/>
    <property type="molecule type" value="Genomic_DNA"/>
</dbReference>
<dbReference type="RefSeq" id="WP_247994645.1">
    <property type="nucleotide sequence ID" value="NZ_CP096019.1"/>
</dbReference>
<dbReference type="AlphaFoldDB" id="A0A8U0A7U2"/>
<organism evidence="1 2">
    <name type="scientific">Halocatena salina</name>
    <dbReference type="NCBI Taxonomy" id="2934340"/>
    <lineage>
        <taxon>Archaea</taxon>
        <taxon>Methanobacteriati</taxon>
        <taxon>Methanobacteriota</taxon>
        <taxon>Stenosarchaea group</taxon>
        <taxon>Halobacteria</taxon>
        <taxon>Halobacteriales</taxon>
        <taxon>Natronomonadaceae</taxon>
        <taxon>Halocatena</taxon>
    </lineage>
</organism>
<accession>A0A8U0A7U2</accession>
<name>A0A8U0A7U2_9EURY</name>
<dbReference type="Gene3D" id="2.60.120.1140">
    <property type="entry name" value="Protein of unknown function DUF192"/>
    <property type="match status" value="1"/>
</dbReference>